<accession>A0A1G6M4N1</accession>
<gene>
    <name evidence="1" type="ORF">SAMN04487864_108152</name>
</gene>
<sequence>MFAAYDKANNDKQLAAYSMALKDIPEELLMKACHKLLLENKFLPAIAEIVQACRSLVGCIDENKRERTWAEAWKEIMEQVRICGLYEKPKWSTPEIAAAVKSYGYTDLCSLQKDEQQTASAQCRRFYEDACKKKNETDVNNFVLKRITGAEMIGLLPGEKMKQIQVVK</sequence>
<protein>
    <recommendedName>
        <fullName evidence="3">Loader and inhibitor of phage G40P</fullName>
    </recommendedName>
</protein>
<name>A0A1G6M4N1_9FIRM</name>
<dbReference type="Proteomes" id="UP000198943">
    <property type="component" value="Unassembled WGS sequence"/>
</dbReference>
<evidence type="ECO:0000313" key="1">
    <source>
        <dbReference type="EMBL" id="SDC49916.1"/>
    </source>
</evidence>
<dbReference type="AlphaFoldDB" id="A0A1G6M4N1"/>
<organism evidence="1 2">
    <name type="scientific">Succiniclasticum ruminis</name>
    <dbReference type="NCBI Taxonomy" id="40841"/>
    <lineage>
        <taxon>Bacteria</taxon>
        <taxon>Bacillati</taxon>
        <taxon>Bacillota</taxon>
        <taxon>Negativicutes</taxon>
        <taxon>Acidaminococcales</taxon>
        <taxon>Acidaminococcaceae</taxon>
        <taxon>Succiniclasticum</taxon>
    </lineage>
</organism>
<keyword evidence="2" id="KW-1185">Reference proteome</keyword>
<dbReference type="EMBL" id="FMYW01000008">
    <property type="protein sequence ID" value="SDC49916.1"/>
    <property type="molecule type" value="Genomic_DNA"/>
</dbReference>
<reference evidence="2" key="1">
    <citation type="submission" date="2016-10" db="EMBL/GenBank/DDBJ databases">
        <authorList>
            <person name="Varghese N."/>
            <person name="Submissions S."/>
        </authorList>
    </citation>
    <scope>NUCLEOTIDE SEQUENCE [LARGE SCALE GENOMIC DNA]</scope>
    <source>
        <strain evidence="2">DSM 11005</strain>
    </source>
</reference>
<evidence type="ECO:0000313" key="2">
    <source>
        <dbReference type="Proteomes" id="UP000198943"/>
    </source>
</evidence>
<evidence type="ECO:0008006" key="3">
    <source>
        <dbReference type="Google" id="ProtNLM"/>
    </source>
</evidence>
<proteinExistence type="predicted"/>